<name>A0A6C0JTN4_9ZZZZ</name>
<feature type="region of interest" description="Disordered" evidence="1">
    <location>
        <begin position="1"/>
        <end position="21"/>
    </location>
</feature>
<sequence>MSDDDSISSSEAETDDESSEEIMTNDDFWGACYNGDLEYVKRHINLIDSDTRKGGLCFACEKCHIKIIEFLLLYVNTPTPFWVFNDISYTLWRDRSYSEKSLKVLKILFDTVRFDGKIDLNPNYDIYTEITFADLPIYFNVPYNNYQKKYFLFRWNELVVNHFFGVDSNFYNENRQN</sequence>
<protein>
    <recommendedName>
        <fullName evidence="3">Ankyrin repeat protein</fullName>
    </recommendedName>
</protein>
<evidence type="ECO:0008006" key="3">
    <source>
        <dbReference type="Google" id="ProtNLM"/>
    </source>
</evidence>
<proteinExistence type="predicted"/>
<evidence type="ECO:0000313" key="2">
    <source>
        <dbReference type="EMBL" id="QHU08166.1"/>
    </source>
</evidence>
<reference evidence="2" key="1">
    <citation type="journal article" date="2020" name="Nature">
        <title>Giant virus diversity and host interactions through global metagenomics.</title>
        <authorList>
            <person name="Schulz F."/>
            <person name="Roux S."/>
            <person name="Paez-Espino D."/>
            <person name="Jungbluth S."/>
            <person name="Walsh D.A."/>
            <person name="Denef V.J."/>
            <person name="McMahon K.D."/>
            <person name="Konstantinidis K.T."/>
            <person name="Eloe-Fadrosh E.A."/>
            <person name="Kyrpides N.C."/>
            <person name="Woyke T."/>
        </authorList>
    </citation>
    <scope>NUCLEOTIDE SEQUENCE</scope>
    <source>
        <strain evidence="2">GVMAG-S-1062768-28</strain>
    </source>
</reference>
<evidence type="ECO:0000256" key="1">
    <source>
        <dbReference type="SAM" id="MobiDB-lite"/>
    </source>
</evidence>
<organism evidence="2">
    <name type="scientific">viral metagenome</name>
    <dbReference type="NCBI Taxonomy" id="1070528"/>
    <lineage>
        <taxon>unclassified sequences</taxon>
        <taxon>metagenomes</taxon>
        <taxon>organismal metagenomes</taxon>
    </lineage>
</organism>
<accession>A0A6C0JTN4</accession>
<dbReference type="AlphaFoldDB" id="A0A6C0JTN4"/>
<dbReference type="EMBL" id="MN740695">
    <property type="protein sequence ID" value="QHU08166.1"/>
    <property type="molecule type" value="Genomic_DNA"/>
</dbReference>